<evidence type="ECO:0000313" key="2">
    <source>
        <dbReference type="Proteomes" id="UP000006362"/>
    </source>
</evidence>
<keyword evidence="1" id="KW-0614">Plasmid</keyword>
<gene>
    <name evidence="1" type="ordered locus">Theam_1740</name>
</gene>
<geneLocation type="plasmid" evidence="1 2">
    <name>pTHEAM01</name>
</geneLocation>
<accession>E8T6X5</accession>
<dbReference type="RefSeq" id="WP_013524900.1">
    <property type="nucleotide sequence ID" value="NC_014917.1"/>
</dbReference>
<reference evidence="1" key="1">
    <citation type="submission" date="2011-01" db="EMBL/GenBank/DDBJ databases">
        <title>Complete sequence of plasmid of Thermovibrio ammonificans HB-1.</title>
        <authorList>
            <consortium name="US DOE Joint Genome Institute"/>
            <person name="Lucas S."/>
            <person name="Copeland A."/>
            <person name="Lapidus A."/>
            <person name="Cheng J.-F."/>
            <person name="Goodwin L."/>
            <person name="Pitluck S."/>
            <person name="Davenport K."/>
            <person name="Detter J.C."/>
            <person name="Han C."/>
            <person name="Tapia R."/>
            <person name="Land M."/>
            <person name="Hauser L."/>
            <person name="Kyrpides N."/>
            <person name="Ivanova N."/>
            <person name="Ovchinnikova G."/>
            <person name="Vetriani C."/>
            <person name="Woyke T."/>
        </authorList>
    </citation>
    <scope>NUCLEOTIDE SEQUENCE [LARGE SCALE GENOMIC DNA]</scope>
    <source>
        <strain evidence="1">HB-1</strain>
        <plasmid evidence="1">pTHEAM01</plasmid>
    </source>
</reference>
<organism evidence="1 2">
    <name type="scientific">Thermovibrio ammonificans (strain DSM 15698 / JCM 12110 / HB-1)</name>
    <dbReference type="NCBI Taxonomy" id="648996"/>
    <lineage>
        <taxon>Bacteria</taxon>
        <taxon>Pseudomonadati</taxon>
        <taxon>Aquificota</taxon>
        <taxon>Aquificia</taxon>
        <taxon>Desulfurobacteriales</taxon>
        <taxon>Desulfurobacteriaceae</taxon>
        <taxon>Thermovibrio</taxon>
    </lineage>
</organism>
<keyword evidence="2" id="KW-1185">Reference proteome</keyword>
<dbReference type="EMBL" id="CP002445">
    <property type="protein sequence ID" value="ADU97696.1"/>
    <property type="molecule type" value="Genomic_DNA"/>
</dbReference>
<dbReference type="KEGG" id="tam:Theam_1740"/>
<name>E8T6X5_THEA1</name>
<protein>
    <submittedName>
        <fullName evidence="1">Uncharacterized protein</fullName>
    </submittedName>
</protein>
<dbReference type="HOGENOM" id="CLU_1517215_0_0_0"/>
<dbReference type="AlphaFoldDB" id="E8T6X5"/>
<evidence type="ECO:0000313" key="1">
    <source>
        <dbReference type="EMBL" id="ADU97696.1"/>
    </source>
</evidence>
<dbReference type="Proteomes" id="UP000006362">
    <property type="component" value="Plasmid pTHEAM01"/>
</dbReference>
<sequence length="177" mass="20279">MLNLEKILSVTNGHLNAENSLVFPLLRRYYLKGYRVVLPGNTPDGTVRGLLFCRPSDGKVSFHLYGVHFHQPFRKDCPVIVVKSYLDFVAVKEVSGEIGVNPVLAAASIEEAAVRYDLEGFKVDRPVYGRFLLLPVEEFGGLWKMKLKYPKTFRYRLLRLMEQAAELENEFLRLSEI</sequence>
<proteinExistence type="predicted"/>